<evidence type="ECO:0000313" key="2">
    <source>
        <dbReference type="Proteomes" id="UP000594823"/>
    </source>
</evidence>
<accession>A0A7T0M1X0</accession>
<organism evidence="1 2">
    <name type="scientific">Gordonia phage NancyRae</name>
    <dbReference type="NCBI Taxonomy" id="2793698"/>
    <lineage>
        <taxon>Viruses</taxon>
        <taxon>Duplodnaviria</taxon>
        <taxon>Heunggongvirae</taxon>
        <taxon>Uroviricota</taxon>
        <taxon>Caudoviricetes</taxon>
        <taxon>Betterkatzvirus</taxon>
        <taxon>Betterkatzvirus betterkatz</taxon>
    </lineage>
</organism>
<protein>
    <submittedName>
        <fullName evidence="1">Uncharacterized protein</fullName>
    </submittedName>
</protein>
<evidence type="ECO:0000313" key="1">
    <source>
        <dbReference type="EMBL" id="QPL13877.1"/>
    </source>
</evidence>
<gene>
    <name evidence="1" type="primary">2</name>
    <name evidence="1" type="ORF">SEA_NANCYRAE_2</name>
</gene>
<reference evidence="1 2" key="1">
    <citation type="submission" date="2020-11" db="EMBL/GenBank/DDBJ databases">
        <authorList>
            <person name="Abousaab L.D."/>
            <person name="Angerer C.H."/>
            <person name="Atreya S.N."/>
            <person name="Bash H.O."/>
            <person name="Behrendt M.A."/>
            <person name="Benton N."/>
            <person name="Bhagat J."/>
            <person name="Bittner R.A."/>
            <person name="Bolinas C."/>
            <person name="Bosco I."/>
            <person name="Carpio A."/>
            <person name="Cook R.I."/>
            <person name="DeCataldo M.K."/>
            <person name="Dhanda R."/>
            <person name="Dickinson G."/>
            <person name="Dudash L.N."/>
            <person name="Elekwachi K.C."/>
            <person name="Fan M.G."/>
            <person name="Fentis K."/>
            <person name="Forney D.L."/>
            <person name="George J.C."/>
            <person name="Glacken O."/>
            <person name="Graham J.A."/>
            <person name="Han E."/>
            <person name="Harvey J.B."/>
            <person name="Henry B.M."/>
            <person name="Huang C."/>
            <person name="Huntley K.R."/>
            <person name="Jacoby M.W."/>
            <person name="Kern B.T."/>
            <person name="Kline H.G."/>
            <person name="Lontz A.J."/>
            <person name="Mason J.M."/>
            <person name="McCormick K.M."/>
            <person name="McHugh K."/>
            <person name="McMahon B.G."/>
            <person name="Miklos A."/>
            <person name="Miller A.D."/>
            <person name="Mynatt C."/>
            <person name="Nafaa O.S."/>
            <person name="Nieves L.E."/>
            <person name="Odeniyi O."/>
            <person name="Oppenheimer K.G."/>
            <person name="Paras I."/>
            <person name="Patel A.D."/>
            <person name="Patel N.S."/>
            <person name="Person P.M."/>
            <person name="Qadri A.M."/>
            <person name="Riar A.K."/>
            <person name="Rivera-Hoelzle M."/>
            <person name="Rossman J."/>
            <person name="Rupik A.R."/>
            <person name="Sampath S."/>
            <person name="Schellinger E.D."/>
            <person name="Schultz E."/>
            <person name="Sen R.E."/>
            <person name="Sessock A.J."/>
            <person name="Slomiak T."/>
            <person name="Somayajula M."/>
            <person name="Sriram A."/>
            <person name="Starr K.R."/>
            <person name="Stewart S.G."/>
            <person name="Stojkov D."/>
            <person name="Swartz C.S."/>
            <person name="Tobon L.A."/>
            <person name="Uchechi U."/>
            <person name="Wu Y."/>
            <person name="Zidonis A."/>
            <person name="Butela K.A."/>
            <person name="Hammer B.W."/>
            <person name="Robertson J.A."/>
            <person name="Warner M.H."/>
            <person name="Garlena R.A."/>
            <person name="Russell D.A."/>
            <person name="Pope W.H."/>
            <person name="Jacobs-Sera D."/>
            <person name="Hatfull G.F."/>
        </authorList>
    </citation>
    <scope>NUCLEOTIDE SEQUENCE [LARGE SCALE GENOMIC DNA]</scope>
</reference>
<name>A0A7T0M1X0_9CAUD</name>
<dbReference type="EMBL" id="MW291015">
    <property type="protein sequence ID" value="QPL13877.1"/>
    <property type="molecule type" value="Genomic_DNA"/>
</dbReference>
<proteinExistence type="predicted"/>
<dbReference type="Proteomes" id="UP000594823">
    <property type="component" value="Segment"/>
</dbReference>
<sequence length="48" mass="5513">MSDGMLEPDWAAFDAWLEERRAGEARFLDLLMSSGDPVPYRYARSCDD</sequence>